<dbReference type="InterPro" id="IPR013785">
    <property type="entry name" value="Aldolase_TIM"/>
</dbReference>
<feature type="binding site" evidence="5">
    <location>
        <begin position="208"/>
        <end position="210"/>
    </location>
    <ligand>
        <name>dihydroxyacetone phosphate</name>
        <dbReference type="ChEBI" id="CHEBI:57642"/>
    </ligand>
</feature>
<sequence length="287" mass="30134">MLVSAKEMLNKAREGKYAVGQFNINNLEWTKAVLLTAQENNSPVILGVSEGAGKYMGGYKTIVGMVNGLLEELNITVPVALHLDHGSYDGALKVIEAGFSSVMFDGSHYAIEENIAKTKEIVEIAHAKGISVEAEVGSIGGEEDGVVGTGEVADPAECKLIADLGVDMLAAGIGNIHGQYPENWAGLSFDALEAINNTTGTMPLVLHGGTGIPADMIQKAISLGVSKINVNTECQLAFAAATRGYVEAGKDLQGKGFDPRKLLAPGFEAIKATVKEKMELFGSVNKA</sequence>
<dbReference type="PANTHER" id="PTHR30304">
    <property type="entry name" value="D-TAGATOSE-1,6-BISPHOSPHATE ALDOLASE"/>
    <property type="match status" value="1"/>
</dbReference>
<accession>A0A1G9R089</accession>
<dbReference type="NCBIfam" id="TIGR01859">
    <property type="entry name" value="fruc_bis_ald"/>
    <property type="match status" value="1"/>
</dbReference>
<dbReference type="Proteomes" id="UP000199068">
    <property type="component" value="Unassembled WGS sequence"/>
</dbReference>
<evidence type="ECO:0000256" key="4">
    <source>
        <dbReference type="PIRSR" id="PIRSR001359-1"/>
    </source>
</evidence>
<dbReference type="Gene3D" id="3.20.20.70">
    <property type="entry name" value="Aldolase class I"/>
    <property type="match status" value="1"/>
</dbReference>
<evidence type="ECO:0000256" key="5">
    <source>
        <dbReference type="PIRSR" id="PIRSR001359-2"/>
    </source>
</evidence>
<dbReference type="AlphaFoldDB" id="A0A1G9R089"/>
<feature type="binding site" evidence="6">
    <location>
        <position position="207"/>
    </location>
    <ligand>
        <name>Zn(2+)</name>
        <dbReference type="ChEBI" id="CHEBI:29105"/>
        <label>1</label>
        <note>catalytic</note>
    </ligand>
</feature>
<organism evidence="7 8">
    <name type="scientific">Romboutsia lituseburensis DSM 797</name>
    <dbReference type="NCBI Taxonomy" id="1121325"/>
    <lineage>
        <taxon>Bacteria</taxon>
        <taxon>Bacillati</taxon>
        <taxon>Bacillota</taxon>
        <taxon>Clostridia</taxon>
        <taxon>Peptostreptococcales</taxon>
        <taxon>Peptostreptococcaceae</taxon>
        <taxon>Romboutsia</taxon>
    </lineage>
</organism>
<gene>
    <name evidence="7" type="ORF">SAMN04515677_10624</name>
</gene>
<feature type="binding site" evidence="6">
    <location>
        <position position="105"/>
    </location>
    <ligand>
        <name>Zn(2+)</name>
        <dbReference type="ChEBI" id="CHEBI:29105"/>
        <label>2</label>
    </ligand>
</feature>
<dbReference type="PANTHER" id="PTHR30304:SF0">
    <property type="entry name" value="D-TAGATOSE-1,6-BISPHOSPHATE ALDOLASE SUBUNIT GATY-RELATED"/>
    <property type="match status" value="1"/>
</dbReference>
<dbReference type="GO" id="GO:0006096">
    <property type="term" value="P:glycolytic process"/>
    <property type="evidence" value="ECO:0007669"/>
    <property type="project" value="InterPro"/>
</dbReference>
<keyword evidence="3" id="KW-0456">Lyase</keyword>
<dbReference type="PROSITE" id="PS00806">
    <property type="entry name" value="ALDOLASE_CLASS_II_2"/>
    <property type="match status" value="1"/>
</dbReference>
<dbReference type="CDD" id="cd00947">
    <property type="entry name" value="TBP_aldolase_IIB"/>
    <property type="match status" value="1"/>
</dbReference>
<dbReference type="GO" id="GO:0030388">
    <property type="term" value="P:fructose 1,6-bisphosphate metabolic process"/>
    <property type="evidence" value="ECO:0007669"/>
    <property type="project" value="InterPro"/>
</dbReference>
<dbReference type="EMBL" id="FNGW01000006">
    <property type="protein sequence ID" value="SDM16561.1"/>
    <property type="molecule type" value="Genomic_DNA"/>
</dbReference>
<reference evidence="7 8" key="1">
    <citation type="submission" date="2016-10" db="EMBL/GenBank/DDBJ databases">
        <authorList>
            <person name="de Groot N.N."/>
        </authorList>
    </citation>
    <scope>NUCLEOTIDE SEQUENCE [LARGE SCALE GENOMIC DNA]</scope>
    <source>
        <strain evidence="7 8">DSM 797</strain>
    </source>
</reference>
<feature type="binding site" evidence="6">
    <location>
        <position position="135"/>
    </location>
    <ligand>
        <name>Zn(2+)</name>
        <dbReference type="ChEBI" id="CHEBI:29105"/>
        <label>2</label>
    </ligand>
</feature>
<dbReference type="GO" id="GO:0004332">
    <property type="term" value="F:fructose-bisphosphate aldolase activity"/>
    <property type="evidence" value="ECO:0007669"/>
    <property type="project" value="InterPro"/>
</dbReference>
<evidence type="ECO:0000256" key="3">
    <source>
        <dbReference type="ARBA" id="ARBA00023239"/>
    </source>
</evidence>
<dbReference type="STRING" id="1121325.SAMN04515677_10624"/>
<evidence type="ECO:0000256" key="1">
    <source>
        <dbReference type="ARBA" id="ARBA00022723"/>
    </source>
</evidence>
<protein>
    <submittedName>
        <fullName evidence="7">Fructose-bisphosphate aldolase</fullName>
    </submittedName>
</protein>
<keyword evidence="8" id="KW-1185">Reference proteome</keyword>
<dbReference type="SUPFAM" id="SSF51569">
    <property type="entry name" value="Aldolase"/>
    <property type="match status" value="1"/>
</dbReference>
<dbReference type="InterPro" id="IPR050246">
    <property type="entry name" value="Class_II_FBP_aldolase"/>
</dbReference>
<dbReference type="NCBIfam" id="TIGR00167">
    <property type="entry name" value="cbbA"/>
    <property type="match status" value="1"/>
</dbReference>
<keyword evidence="1 6" id="KW-0479">Metal-binding</keyword>
<comment type="cofactor">
    <cofactor evidence="6">
        <name>Zn(2+)</name>
        <dbReference type="ChEBI" id="CHEBI:29105"/>
    </cofactor>
    <text evidence="6">Binds 2 Zn(2+) ions per subunit. One is catalytic and the other provides a structural contribution.</text>
</comment>
<evidence type="ECO:0000313" key="8">
    <source>
        <dbReference type="Proteomes" id="UP000199068"/>
    </source>
</evidence>
<name>A0A1G9R089_9FIRM</name>
<evidence type="ECO:0000313" key="7">
    <source>
        <dbReference type="EMBL" id="SDM16561.1"/>
    </source>
</evidence>
<feature type="binding site" evidence="6">
    <location>
        <position position="85"/>
    </location>
    <ligand>
        <name>Zn(2+)</name>
        <dbReference type="ChEBI" id="CHEBI:29105"/>
        <label>1</label>
        <note>catalytic</note>
    </ligand>
</feature>
<evidence type="ECO:0000256" key="2">
    <source>
        <dbReference type="ARBA" id="ARBA00022833"/>
    </source>
</evidence>
<evidence type="ECO:0000256" key="6">
    <source>
        <dbReference type="PIRSR" id="PIRSR001359-3"/>
    </source>
</evidence>
<feature type="binding site" evidence="5">
    <location>
        <position position="178"/>
    </location>
    <ligand>
        <name>dihydroxyacetone phosphate</name>
        <dbReference type="ChEBI" id="CHEBI:57642"/>
    </ligand>
</feature>
<dbReference type="InterPro" id="IPR000771">
    <property type="entry name" value="FBA_II"/>
</dbReference>
<dbReference type="InterPro" id="IPR011289">
    <property type="entry name" value="Fruc_bis_ald_class-2"/>
</dbReference>
<feature type="active site" description="Proton donor" evidence="4">
    <location>
        <position position="84"/>
    </location>
</feature>
<dbReference type="RefSeq" id="WP_092726494.1">
    <property type="nucleotide sequence ID" value="NZ_FNGW01000006.1"/>
</dbReference>
<proteinExistence type="predicted"/>
<keyword evidence="2 6" id="KW-0862">Zinc</keyword>
<feature type="binding site" evidence="5">
    <location>
        <begin position="229"/>
        <end position="232"/>
    </location>
    <ligand>
        <name>dihydroxyacetone phosphate</name>
        <dbReference type="ChEBI" id="CHEBI:57642"/>
    </ligand>
</feature>
<dbReference type="PIRSF" id="PIRSF001359">
    <property type="entry name" value="F_bP_aldolase_II"/>
    <property type="match status" value="1"/>
</dbReference>
<dbReference type="GO" id="GO:0008270">
    <property type="term" value="F:zinc ion binding"/>
    <property type="evidence" value="ECO:0007669"/>
    <property type="project" value="InterPro"/>
</dbReference>
<dbReference type="Pfam" id="PF01116">
    <property type="entry name" value="F_bP_aldolase"/>
    <property type="match status" value="1"/>
</dbReference>
<feature type="binding site" evidence="6">
    <location>
        <position position="177"/>
    </location>
    <ligand>
        <name>Zn(2+)</name>
        <dbReference type="ChEBI" id="CHEBI:29105"/>
        <label>1</label>
        <note>catalytic</note>
    </ligand>
</feature>